<protein>
    <recommendedName>
        <fullName evidence="11">UDP-D-xylose:beta-D-glucoside alpha-1,3-D-xylosyltransferase</fullName>
        <ecNumber evidence="11">2.4.2.42</ecNumber>
    </recommendedName>
</protein>
<dbReference type="GO" id="GO:0140563">
    <property type="term" value="F:UDP-D-xylose:beta-D-glucoside alpha-1,3-D-xylosyltransferase activity"/>
    <property type="evidence" value="ECO:0007669"/>
    <property type="project" value="UniProtKB-EC"/>
</dbReference>
<keyword evidence="7" id="KW-1133">Transmembrane helix</keyword>
<keyword evidence="4" id="KW-0808">Transferase</keyword>
<dbReference type="SUPFAM" id="SSF53448">
    <property type="entry name" value="Nucleotide-diphospho-sugar transferases"/>
    <property type="match status" value="1"/>
</dbReference>
<comment type="similarity">
    <text evidence="2">Belongs to the glycosyltransferase 8 family.</text>
</comment>
<dbReference type="AlphaFoldDB" id="H2ZK08"/>
<evidence type="ECO:0000256" key="9">
    <source>
        <dbReference type="ARBA" id="ARBA00023180"/>
    </source>
</evidence>
<evidence type="ECO:0000313" key="13">
    <source>
        <dbReference type="Ensembl" id="ENSCSAVP00000017924.1"/>
    </source>
</evidence>
<dbReference type="EC" id="2.4.2.42" evidence="11"/>
<evidence type="ECO:0000256" key="3">
    <source>
        <dbReference type="ARBA" id="ARBA00022676"/>
    </source>
</evidence>
<keyword evidence="3" id="KW-0328">Glycosyltransferase</keyword>
<keyword evidence="8" id="KW-0472">Membrane</keyword>
<dbReference type="InterPro" id="IPR002495">
    <property type="entry name" value="Glyco_trans_8"/>
</dbReference>
<dbReference type="Ensembl" id="ENSCSAVT00000018118.1">
    <property type="protein sequence ID" value="ENSCSAVP00000017924.1"/>
    <property type="gene ID" value="ENSCSAVG00000010549.1"/>
</dbReference>
<proteinExistence type="inferred from homology"/>
<sequence length="396" mass="46089">MMVIHRNVIYYCIIVIVGCHGSKTIETSISTALRAWESIRSPTTAGCSVQFNKINFLEAIQQKCYIRGRPSDPPIHVAVVACGGEDRVEETIVNIKALVLFSTIRITFHVFADEELQPSFRDRIKKWPSYFRRQFTYTIYNITYPEDGQQENWRRLFKPCASQRLFLPSILQDVDSILYVDTDILFLSPVQEMWGEFDKFNSTQLSALSPEHEDPRVGWYSRFARHPYYGVTGVNSGVMLMNLTRIRNAEFKSDLQESTMRWQQMLLPLYVKYSLNLTWGDQDLLNIIFHYNPEMLRMMPCNKNYRPDHCMYMQMCASTAHEGVRVMHGCRRSFHIDKWPTFRSVYAAVRDFHLCSPLPTLVQVLWDGLSRGPDTQCKLSSDVILRGLRRTIHGLL</sequence>
<dbReference type="InterPro" id="IPR029044">
    <property type="entry name" value="Nucleotide-diphossugar_trans"/>
</dbReference>
<keyword evidence="6" id="KW-0735">Signal-anchor</keyword>
<dbReference type="PANTHER" id="PTHR46012">
    <property type="entry name" value="IP22168P"/>
    <property type="match status" value="1"/>
</dbReference>
<dbReference type="GO" id="GO:0016020">
    <property type="term" value="C:membrane"/>
    <property type="evidence" value="ECO:0007669"/>
    <property type="project" value="UniProtKB-SubCell"/>
</dbReference>
<comment type="function">
    <text evidence="10">Glycosyltransferase which elongates the O-linked glucose attached to EGF-like repeats in the extracellular domain of Notch proteins by catalyzing the addition of xylose.</text>
</comment>
<organism evidence="13 14">
    <name type="scientific">Ciona savignyi</name>
    <name type="common">Pacific transparent sea squirt</name>
    <dbReference type="NCBI Taxonomy" id="51511"/>
    <lineage>
        <taxon>Eukaryota</taxon>
        <taxon>Metazoa</taxon>
        <taxon>Chordata</taxon>
        <taxon>Tunicata</taxon>
        <taxon>Ascidiacea</taxon>
        <taxon>Phlebobranchia</taxon>
        <taxon>Cionidae</taxon>
        <taxon>Ciona</taxon>
    </lineage>
</organism>
<dbReference type="GeneTree" id="ENSGT00940000158065"/>
<evidence type="ECO:0000256" key="11">
    <source>
        <dbReference type="ARBA" id="ARBA00038854"/>
    </source>
</evidence>
<reference evidence="13" key="2">
    <citation type="submission" date="2025-08" db="UniProtKB">
        <authorList>
            <consortium name="Ensembl"/>
        </authorList>
    </citation>
    <scope>IDENTIFICATION</scope>
</reference>
<evidence type="ECO:0000256" key="7">
    <source>
        <dbReference type="ARBA" id="ARBA00022989"/>
    </source>
</evidence>
<comment type="catalytic activity">
    <reaction evidence="12">
        <text>3-O-(beta-D-glucosyl)-L-seryl-[EGF-like domain protein] + UDP-alpha-D-xylose = 3-O-[alpha-D-xylosyl-(1-&gt;3)-beta-D-glucosyl]-L-seryl-[EGF-like domain protein] + UDP + H(+)</text>
        <dbReference type="Rhea" id="RHEA:56064"/>
        <dbReference type="Rhea" id="RHEA-COMP:14610"/>
        <dbReference type="Rhea" id="RHEA-COMP:14611"/>
        <dbReference type="ChEBI" id="CHEBI:15378"/>
        <dbReference type="ChEBI" id="CHEBI:57632"/>
        <dbReference type="ChEBI" id="CHEBI:58223"/>
        <dbReference type="ChEBI" id="CHEBI:140575"/>
        <dbReference type="ChEBI" id="CHEBI:140576"/>
        <dbReference type="EC" id="2.4.2.42"/>
    </reaction>
</comment>
<evidence type="ECO:0000256" key="8">
    <source>
        <dbReference type="ARBA" id="ARBA00023136"/>
    </source>
</evidence>
<dbReference type="InParanoid" id="H2ZK08"/>
<dbReference type="PROSITE" id="PS51257">
    <property type="entry name" value="PROKAR_LIPOPROTEIN"/>
    <property type="match status" value="1"/>
</dbReference>
<dbReference type="GO" id="GO:0016266">
    <property type="term" value="P:protein O-linked glycosylation via N-acetyl-galactosamine"/>
    <property type="evidence" value="ECO:0007669"/>
    <property type="project" value="TreeGrafter"/>
</dbReference>
<comment type="subcellular location">
    <subcellularLocation>
        <location evidence="1">Membrane</location>
        <topology evidence="1">Single-pass type II membrane protein</topology>
    </subcellularLocation>
</comment>
<evidence type="ECO:0000256" key="10">
    <source>
        <dbReference type="ARBA" id="ARBA00037301"/>
    </source>
</evidence>
<keyword evidence="5" id="KW-0812">Transmembrane</keyword>
<evidence type="ECO:0000256" key="4">
    <source>
        <dbReference type="ARBA" id="ARBA00022679"/>
    </source>
</evidence>
<dbReference type="OMA" id="IPIHKEY"/>
<evidence type="ECO:0000313" key="14">
    <source>
        <dbReference type="Proteomes" id="UP000007875"/>
    </source>
</evidence>
<evidence type="ECO:0000256" key="5">
    <source>
        <dbReference type="ARBA" id="ARBA00022692"/>
    </source>
</evidence>
<dbReference type="Gene3D" id="3.90.550.10">
    <property type="entry name" value="Spore Coat Polysaccharide Biosynthesis Protein SpsA, Chain A"/>
    <property type="match status" value="1"/>
</dbReference>
<accession>H2ZK08</accession>
<evidence type="ECO:0000256" key="12">
    <source>
        <dbReference type="ARBA" id="ARBA00049181"/>
    </source>
</evidence>
<dbReference type="Proteomes" id="UP000007875">
    <property type="component" value="Unassembled WGS sequence"/>
</dbReference>
<reference evidence="13" key="3">
    <citation type="submission" date="2025-09" db="UniProtKB">
        <authorList>
            <consortium name="Ensembl"/>
        </authorList>
    </citation>
    <scope>IDENTIFICATION</scope>
</reference>
<dbReference type="InterPro" id="IPR051993">
    <property type="entry name" value="Glycosyltransferase_8"/>
</dbReference>
<evidence type="ECO:0000256" key="1">
    <source>
        <dbReference type="ARBA" id="ARBA00004606"/>
    </source>
</evidence>
<evidence type="ECO:0000256" key="2">
    <source>
        <dbReference type="ARBA" id="ARBA00006351"/>
    </source>
</evidence>
<evidence type="ECO:0000256" key="6">
    <source>
        <dbReference type="ARBA" id="ARBA00022968"/>
    </source>
</evidence>
<dbReference type="Pfam" id="PF01501">
    <property type="entry name" value="Glyco_transf_8"/>
    <property type="match status" value="1"/>
</dbReference>
<keyword evidence="14" id="KW-1185">Reference proteome</keyword>
<keyword evidence="9" id="KW-0325">Glycoprotein</keyword>
<reference evidence="14" key="1">
    <citation type="submission" date="2003-08" db="EMBL/GenBank/DDBJ databases">
        <authorList>
            <person name="Birren B."/>
            <person name="Nusbaum C."/>
            <person name="Abebe A."/>
            <person name="Abouelleil A."/>
            <person name="Adekoya E."/>
            <person name="Ait-zahra M."/>
            <person name="Allen N."/>
            <person name="Allen T."/>
            <person name="An P."/>
            <person name="Anderson M."/>
            <person name="Anderson S."/>
            <person name="Arachchi H."/>
            <person name="Armbruster J."/>
            <person name="Bachantsang P."/>
            <person name="Baldwin J."/>
            <person name="Barry A."/>
            <person name="Bayul T."/>
            <person name="Blitshsteyn B."/>
            <person name="Bloom T."/>
            <person name="Blye J."/>
            <person name="Boguslavskiy L."/>
            <person name="Borowsky M."/>
            <person name="Boukhgalter B."/>
            <person name="Brunache A."/>
            <person name="Butler J."/>
            <person name="Calixte N."/>
            <person name="Calvo S."/>
            <person name="Camarata J."/>
            <person name="Campo K."/>
            <person name="Chang J."/>
            <person name="Cheshatsang Y."/>
            <person name="Citroen M."/>
            <person name="Collymore A."/>
            <person name="Considine T."/>
            <person name="Cook A."/>
            <person name="Cooke P."/>
            <person name="Corum B."/>
            <person name="Cuomo C."/>
            <person name="David R."/>
            <person name="Dawoe T."/>
            <person name="Degray S."/>
            <person name="Dodge S."/>
            <person name="Dooley K."/>
            <person name="Dorje P."/>
            <person name="Dorjee K."/>
            <person name="Dorris L."/>
            <person name="Duffey N."/>
            <person name="Dupes A."/>
            <person name="Elkins T."/>
            <person name="Engels R."/>
            <person name="Erickson J."/>
            <person name="Farina A."/>
            <person name="Faro S."/>
            <person name="Ferreira P."/>
            <person name="Fischer H."/>
            <person name="Fitzgerald M."/>
            <person name="Foley K."/>
            <person name="Gage D."/>
            <person name="Galagan J."/>
            <person name="Gearin G."/>
            <person name="Gnerre S."/>
            <person name="Gnirke A."/>
            <person name="Goyette A."/>
            <person name="Graham J."/>
            <person name="Grandbois E."/>
            <person name="Gyaltsen K."/>
            <person name="Hafez N."/>
            <person name="Hagopian D."/>
            <person name="Hagos B."/>
            <person name="Hall J."/>
            <person name="Hatcher B."/>
            <person name="Heller A."/>
            <person name="Higgins H."/>
            <person name="Honan T."/>
            <person name="Horn A."/>
            <person name="Houde N."/>
            <person name="Hughes L."/>
            <person name="Hulme W."/>
            <person name="Husby E."/>
            <person name="Iliev I."/>
            <person name="Jaffe D."/>
            <person name="Jones C."/>
            <person name="Kamal M."/>
            <person name="Kamat A."/>
            <person name="Kamvysselis M."/>
            <person name="Karlsson E."/>
            <person name="Kells C."/>
            <person name="Kieu A."/>
            <person name="Kisner P."/>
            <person name="Kodira C."/>
            <person name="Kulbokas E."/>
            <person name="Labutti K."/>
            <person name="Lama D."/>
            <person name="Landers T."/>
            <person name="Leger J."/>
            <person name="Levine S."/>
            <person name="Lewis D."/>
            <person name="Lewis T."/>
            <person name="Lindblad-toh K."/>
            <person name="Liu X."/>
            <person name="Lokyitsang T."/>
            <person name="Lokyitsang Y."/>
            <person name="Lucien O."/>
            <person name="Lui A."/>
            <person name="Ma L.J."/>
            <person name="Mabbitt R."/>
            <person name="Macdonald J."/>
            <person name="Maclean C."/>
            <person name="Major J."/>
            <person name="Manning J."/>
            <person name="Marabella R."/>
            <person name="Maru K."/>
            <person name="Matthews C."/>
            <person name="Mauceli E."/>
            <person name="Mccarthy M."/>
            <person name="Mcdonough S."/>
            <person name="Mcghee T."/>
            <person name="Meldrim J."/>
            <person name="Meneus L."/>
            <person name="Mesirov J."/>
            <person name="Mihalev A."/>
            <person name="Mihova T."/>
            <person name="Mikkelsen T."/>
            <person name="Mlenga V."/>
            <person name="Moru K."/>
            <person name="Mozes J."/>
            <person name="Mulrain L."/>
            <person name="Munson G."/>
            <person name="Naylor J."/>
            <person name="Newes C."/>
            <person name="Nguyen C."/>
            <person name="Nguyen N."/>
            <person name="Nguyen T."/>
            <person name="Nicol R."/>
            <person name="Nielsen C."/>
            <person name="Nizzari M."/>
            <person name="Norbu C."/>
            <person name="Norbu N."/>
            <person name="O'donnell P."/>
            <person name="Okoawo O."/>
            <person name="O'leary S."/>
            <person name="Omotosho B."/>
            <person name="O'neill K."/>
            <person name="Osman S."/>
            <person name="Parker S."/>
            <person name="Perrin D."/>
            <person name="Phunkhang P."/>
            <person name="Piqani B."/>
            <person name="Purcell S."/>
            <person name="Rachupka T."/>
            <person name="Ramasamy U."/>
            <person name="Rameau R."/>
            <person name="Ray V."/>
            <person name="Raymond C."/>
            <person name="Retta R."/>
            <person name="Richardson S."/>
            <person name="Rise C."/>
            <person name="Rodriguez J."/>
            <person name="Rogers J."/>
            <person name="Rogov P."/>
            <person name="Rutman M."/>
            <person name="Schupbach R."/>
            <person name="Seaman C."/>
            <person name="Settipalli S."/>
            <person name="Sharpe T."/>
            <person name="Sheridan J."/>
            <person name="Sherpa N."/>
            <person name="Shi J."/>
            <person name="Smirnov S."/>
            <person name="Smith C."/>
            <person name="Sougnez C."/>
            <person name="Spencer B."/>
            <person name="Stalker J."/>
            <person name="Stange-thomann N."/>
            <person name="Stavropoulos S."/>
            <person name="Stetson K."/>
            <person name="Stone C."/>
            <person name="Stone S."/>
            <person name="Stubbs M."/>
            <person name="Talamas J."/>
            <person name="Tchuinga P."/>
            <person name="Tenzing P."/>
            <person name="Tesfaye S."/>
            <person name="Theodore J."/>
            <person name="Thoulutsang Y."/>
            <person name="Topham K."/>
            <person name="Towey S."/>
            <person name="Tsamla T."/>
            <person name="Tsomo N."/>
            <person name="Vallee D."/>
            <person name="Vassiliev H."/>
            <person name="Venkataraman V."/>
            <person name="Vinson J."/>
            <person name="Vo A."/>
            <person name="Wade C."/>
            <person name="Wang S."/>
            <person name="Wangchuk T."/>
            <person name="Wangdi T."/>
            <person name="Whittaker C."/>
            <person name="Wilkinson J."/>
            <person name="Wu Y."/>
            <person name="Wyman D."/>
            <person name="Yadav S."/>
            <person name="Yang S."/>
            <person name="Yang X."/>
            <person name="Yeager S."/>
            <person name="Yee E."/>
            <person name="Young G."/>
            <person name="Zainoun J."/>
            <person name="Zembeck L."/>
            <person name="Zimmer A."/>
            <person name="Zody M."/>
            <person name="Lander E."/>
        </authorList>
    </citation>
    <scope>NUCLEOTIDE SEQUENCE [LARGE SCALE GENOMIC DNA]</scope>
</reference>
<dbReference type="eggNOG" id="KOG3765">
    <property type="taxonomic scope" value="Eukaryota"/>
</dbReference>
<dbReference type="PANTHER" id="PTHR46012:SF2">
    <property type="entry name" value="IP22168P"/>
    <property type="match status" value="1"/>
</dbReference>
<name>H2ZK08_CIOSA</name>